<evidence type="ECO:0000313" key="6">
    <source>
        <dbReference type="EMBL" id="KFI70352.1"/>
    </source>
</evidence>
<comment type="caution">
    <text evidence="6">The sequence shown here is derived from an EMBL/GenBank/DDBJ whole genome shotgun (WGS) entry which is preliminary data.</text>
</comment>
<dbReference type="GO" id="GO:0009307">
    <property type="term" value="P:DNA restriction-modification system"/>
    <property type="evidence" value="ECO:0007669"/>
    <property type="project" value="UniProtKB-KW"/>
</dbReference>
<reference evidence="6 7" key="1">
    <citation type="submission" date="2014-03" db="EMBL/GenBank/DDBJ databases">
        <title>Genomics of Bifidobacteria.</title>
        <authorList>
            <person name="Ventura M."/>
            <person name="Milani C."/>
            <person name="Lugli G.A."/>
        </authorList>
    </citation>
    <scope>NUCLEOTIDE SEQUENCE [LARGE SCALE GENOMIC DNA]</scope>
    <source>
        <strain evidence="6 7">LMG 11341</strain>
    </source>
</reference>
<evidence type="ECO:0000256" key="4">
    <source>
        <dbReference type="ARBA" id="ARBA00023172"/>
    </source>
</evidence>
<dbReference type="EMBL" id="JGZC01000006">
    <property type="protein sequence ID" value="KFI70352.1"/>
    <property type="molecule type" value="Genomic_DNA"/>
</dbReference>
<dbReference type="GO" id="GO:0003677">
    <property type="term" value="F:DNA binding"/>
    <property type="evidence" value="ECO:0007669"/>
    <property type="project" value="UniProtKB-KW"/>
</dbReference>
<dbReference type="InterPro" id="IPR052021">
    <property type="entry name" value="Type-I_RS_S_subunit"/>
</dbReference>
<dbReference type="PANTHER" id="PTHR30408">
    <property type="entry name" value="TYPE-1 RESTRICTION ENZYME ECOKI SPECIFICITY PROTEIN"/>
    <property type="match status" value="1"/>
</dbReference>
<keyword evidence="7" id="KW-1185">Reference proteome</keyword>
<dbReference type="eggNOG" id="COG0582">
    <property type="taxonomic scope" value="Bacteria"/>
</dbReference>
<gene>
    <name evidence="6" type="ORF">BMERY_0844</name>
</gene>
<dbReference type="eggNOG" id="COG0732">
    <property type="taxonomic scope" value="Bacteria"/>
</dbReference>
<dbReference type="Gene3D" id="1.10.287.1120">
    <property type="entry name" value="Bipartite methylase S protein"/>
    <property type="match status" value="1"/>
</dbReference>
<keyword evidence="3" id="KW-0238">DNA-binding</keyword>
<dbReference type="InterPro" id="IPR044946">
    <property type="entry name" value="Restrct_endonuc_typeI_TRD_sf"/>
</dbReference>
<dbReference type="InterPro" id="IPR011010">
    <property type="entry name" value="DNA_brk_join_enz"/>
</dbReference>
<dbReference type="InterPro" id="IPR013762">
    <property type="entry name" value="Integrase-like_cat_sf"/>
</dbReference>
<dbReference type="InterPro" id="IPR010998">
    <property type="entry name" value="Integrase_recombinase_N"/>
</dbReference>
<dbReference type="AlphaFoldDB" id="A0A087BH52"/>
<evidence type="ECO:0000256" key="2">
    <source>
        <dbReference type="ARBA" id="ARBA00022747"/>
    </source>
</evidence>
<dbReference type="Gene3D" id="3.90.220.20">
    <property type="entry name" value="DNA methylase specificity domains"/>
    <property type="match status" value="1"/>
</dbReference>
<keyword evidence="4" id="KW-0233">DNA recombination</keyword>
<dbReference type="CDD" id="cd01189">
    <property type="entry name" value="INT_ICEBs1_C_like"/>
    <property type="match status" value="1"/>
</dbReference>
<dbReference type="Pfam" id="PF00589">
    <property type="entry name" value="Phage_integrase"/>
    <property type="match status" value="1"/>
</dbReference>
<dbReference type="Gene3D" id="1.10.150.130">
    <property type="match status" value="1"/>
</dbReference>
<dbReference type="STRING" id="78345.BMERY_0844"/>
<dbReference type="PANTHER" id="PTHR30408:SF12">
    <property type="entry name" value="TYPE I RESTRICTION ENZYME MJAVIII SPECIFICITY SUBUNIT"/>
    <property type="match status" value="1"/>
</dbReference>
<feature type="domain" description="Tyr recombinase" evidence="5">
    <location>
        <begin position="364"/>
        <end position="550"/>
    </location>
</feature>
<dbReference type="GO" id="GO:0015074">
    <property type="term" value="P:DNA integration"/>
    <property type="evidence" value="ECO:0007669"/>
    <property type="project" value="InterPro"/>
</dbReference>
<dbReference type="SUPFAM" id="SSF116734">
    <property type="entry name" value="DNA methylase specificity domain"/>
    <property type="match status" value="2"/>
</dbReference>
<dbReference type="InterPro" id="IPR002104">
    <property type="entry name" value="Integrase_catalytic"/>
</dbReference>
<evidence type="ECO:0000256" key="1">
    <source>
        <dbReference type="ARBA" id="ARBA00010923"/>
    </source>
</evidence>
<sequence length="559" mass="63685">MVPDKAEQKKISRVFKTVDSLITLHQRKYDKLCVLKKSMLDKMFPKGGSLYPEIRFAGFTDPWEQRKLGDCGSAYGGLSGKTKEDLGRGTAKFVPYTNVFDNPITDSNRLESIEKDSKQNEVRYGDALFTVSSETPGEVGMSSVWLSDQPNVYLNSFCFGYRQDGSFDSRYLAYMLRSQNVRSDLTLLAQGISRFNISKNKVMELKVPYPRLKEQAQLGSFFDHLDSLITLHQREYDGCAYPLFFLRKVHAMQETITSESLFCDYYTQWVKTYKEGAIRDVTMGKYRLAQSWLGKLIPELKLADMDRTAYQRLINGYAQHHERQTTMDFHHQIKGAILDAVDEGLIPRDPTRKVIIKGKQPRIKKMKYLNQFELHAMLADLDLGAEASWDWLILLIAKTGLRFSEALGLTPDDFDFAHQTLSVSKTWDYKNGGGFVPTKNESSVRKVQLDWQLIMQLSGLLKNLPHDKPIFVHGKVYNSTANDVLARHCKNVDVPVISIHGLRHTHASLLLFAGVSIASVSRRLGHASMTTTQETYLHVIRELENKDVDIVMRALSTLI</sequence>
<protein>
    <submittedName>
        <fullName evidence="6">Phage family integrase</fullName>
    </submittedName>
</protein>
<dbReference type="Pfam" id="PF01420">
    <property type="entry name" value="Methylase_S"/>
    <property type="match status" value="1"/>
</dbReference>
<evidence type="ECO:0000259" key="5">
    <source>
        <dbReference type="PROSITE" id="PS51898"/>
    </source>
</evidence>
<dbReference type="GO" id="GO:0006310">
    <property type="term" value="P:DNA recombination"/>
    <property type="evidence" value="ECO:0007669"/>
    <property type="project" value="UniProtKB-KW"/>
</dbReference>
<dbReference type="PROSITE" id="PS51898">
    <property type="entry name" value="TYR_RECOMBINASE"/>
    <property type="match status" value="1"/>
</dbReference>
<dbReference type="Gene3D" id="1.10.443.10">
    <property type="entry name" value="Intergrase catalytic core"/>
    <property type="match status" value="1"/>
</dbReference>
<keyword evidence="2" id="KW-0680">Restriction system</keyword>
<name>A0A087BH52_9BIFI</name>
<dbReference type="InterPro" id="IPR000055">
    <property type="entry name" value="Restrct_endonuc_typeI_TRD"/>
</dbReference>
<evidence type="ECO:0000256" key="3">
    <source>
        <dbReference type="ARBA" id="ARBA00023125"/>
    </source>
</evidence>
<dbReference type="SUPFAM" id="SSF56349">
    <property type="entry name" value="DNA breaking-rejoining enzymes"/>
    <property type="match status" value="1"/>
</dbReference>
<comment type="similarity">
    <text evidence="1">Belongs to the type-I restriction system S methylase family.</text>
</comment>
<organism evidence="6 7">
    <name type="scientific">Bifidobacterium merycicum</name>
    <dbReference type="NCBI Taxonomy" id="78345"/>
    <lineage>
        <taxon>Bacteria</taxon>
        <taxon>Bacillati</taxon>
        <taxon>Actinomycetota</taxon>
        <taxon>Actinomycetes</taxon>
        <taxon>Bifidobacteriales</taxon>
        <taxon>Bifidobacteriaceae</taxon>
        <taxon>Bifidobacterium</taxon>
    </lineage>
</organism>
<accession>A0A087BH52</accession>
<proteinExistence type="inferred from homology"/>
<dbReference type="Proteomes" id="UP000029060">
    <property type="component" value="Unassembled WGS sequence"/>
</dbReference>
<evidence type="ECO:0000313" key="7">
    <source>
        <dbReference type="Proteomes" id="UP000029060"/>
    </source>
</evidence>